<evidence type="ECO:0000313" key="2">
    <source>
        <dbReference type="Proteomes" id="UP000731465"/>
    </source>
</evidence>
<organism evidence="1 2">
    <name type="scientific">Succinivibrio faecicola</name>
    <dbReference type="NCBI Taxonomy" id="2820300"/>
    <lineage>
        <taxon>Bacteria</taxon>
        <taxon>Pseudomonadati</taxon>
        <taxon>Pseudomonadota</taxon>
        <taxon>Gammaproteobacteria</taxon>
        <taxon>Aeromonadales</taxon>
        <taxon>Succinivibrionaceae</taxon>
        <taxon>Succinivibrio</taxon>
    </lineage>
</organism>
<dbReference type="RefSeq" id="WP_219937402.1">
    <property type="nucleotide sequence ID" value="NZ_JAGFNY010000011.1"/>
</dbReference>
<protein>
    <recommendedName>
        <fullName evidence="3">HDOD domain-containing protein</fullName>
    </recommendedName>
</protein>
<dbReference type="EMBL" id="JAGFNY010000011">
    <property type="protein sequence ID" value="MBW7570183.1"/>
    <property type="molecule type" value="Genomic_DNA"/>
</dbReference>
<keyword evidence="2" id="KW-1185">Reference proteome</keyword>
<comment type="caution">
    <text evidence="1">The sequence shown here is derived from an EMBL/GenBank/DDBJ whole genome shotgun (WGS) entry which is preliminary data.</text>
</comment>
<reference evidence="1 2" key="1">
    <citation type="submission" date="2021-03" db="EMBL/GenBank/DDBJ databases">
        <title>Succinivibrio sp. nov. isolated from feces of cow.</title>
        <authorList>
            <person name="Choi J.-Y."/>
        </authorList>
    </citation>
    <scope>NUCLEOTIDE SEQUENCE [LARGE SCALE GENOMIC DNA]</scope>
    <source>
        <strain evidence="1 2">AGMB01872</strain>
    </source>
</reference>
<accession>A0ABS7DFY4</accession>
<name>A0ABS7DFY4_9GAMM</name>
<sequence length="457" mass="51721">MTDSWALRGKVLQNDDVNPSLLCRVYDRIAVQNAEGQTAFYCLELSAGNTFNFGFCRKENVPSLLRDVFTFNNQRVLLGKAPALMIPTVPTSIWLKQVRKYDVSNVIMWLENSIELNPEYKETILKLRKMGMKFAIRVDAMGEVGSDDEVLACIDYLLIDYATAAEFMSIVEQLKKKIPDVKTIGFKREMSVVSFNRTEAKNFDFVLGTVASDNYQYKMERPRWQHEMLRTFAQLFSSIYDYKEISSVVASYPLMSNAMKGMVASKHLANLTIKKGSNLADKQGLTQLDIRNFLAIAVAFNLFVLSDKQVCEQNKKPFSLDNVNYEPFIHSLYFGKLVDLFAQNLCDDITAPQAFIAGFLRFAQVMLHDTKEATFDEFPLNAITSCYSESGGQLAVIISVLLALTEHRIDDALNIASDAGVTLNKEDIYGYISHAMTWTDAVERAVGIIKEKREEEE</sequence>
<proteinExistence type="predicted"/>
<evidence type="ECO:0000313" key="1">
    <source>
        <dbReference type="EMBL" id="MBW7570183.1"/>
    </source>
</evidence>
<evidence type="ECO:0008006" key="3">
    <source>
        <dbReference type="Google" id="ProtNLM"/>
    </source>
</evidence>
<gene>
    <name evidence="1" type="ORF">J5V48_04670</name>
</gene>
<dbReference type="Proteomes" id="UP000731465">
    <property type="component" value="Unassembled WGS sequence"/>
</dbReference>